<organism evidence="1 2">
    <name type="scientific">Hungatella hathewayi DSM 13479</name>
    <dbReference type="NCBI Taxonomy" id="566550"/>
    <lineage>
        <taxon>Bacteria</taxon>
        <taxon>Bacillati</taxon>
        <taxon>Bacillota</taxon>
        <taxon>Clostridia</taxon>
        <taxon>Lachnospirales</taxon>
        <taxon>Lachnospiraceae</taxon>
        <taxon>Hungatella</taxon>
    </lineage>
</organism>
<reference evidence="1 2" key="1">
    <citation type="submission" date="2010-01" db="EMBL/GenBank/DDBJ databases">
        <authorList>
            <person name="Weinstock G."/>
            <person name="Sodergren E."/>
            <person name="Clifton S."/>
            <person name="Fulton L."/>
            <person name="Fulton B."/>
            <person name="Courtney L."/>
            <person name="Fronick C."/>
            <person name="Harrison M."/>
            <person name="Strong C."/>
            <person name="Farmer C."/>
            <person name="Delahaunty K."/>
            <person name="Markovic C."/>
            <person name="Hall O."/>
            <person name="Minx P."/>
            <person name="Tomlinson C."/>
            <person name="Mitreva M."/>
            <person name="Nelson J."/>
            <person name="Hou S."/>
            <person name="Wollam A."/>
            <person name="Pepin K.H."/>
            <person name="Johnson M."/>
            <person name="Bhonagiri V."/>
            <person name="Nash W.E."/>
            <person name="Warren W."/>
            <person name="Chinwalla A."/>
            <person name="Mardis E.R."/>
            <person name="Wilson R.K."/>
        </authorList>
    </citation>
    <scope>NUCLEOTIDE SEQUENCE [LARGE SCALE GENOMIC DNA]</scope>
    <source>
        <strain evidence="1 2">DSM 13479</strain>
    </source>
</reference>
<evidence type="ECO:0000313" key="2">
    <source>
        <dbReference type="Proteomes" id="UP000004968"/>
    </source>
</evidence>
<name>D3AMK1_9FIRM</name>
<evidence type="ECO:0000313" key="1">
    <source>
        <dbReference type="EMBL" id="EFC96949.1"/>
    </source>
</evidence>
<dbReference type="Proteomes" id="UP000004968">
    <property type="component" value="Unassembled WGS sequence"/>
</dbReference>
<protein>
    <submittedName>
        <fullName evidence="1">Uncharacterized protein</fullName>
    </submittedName>
</protein>
<dbReference type="AlphaFoldDB" id="D3AMK1"/>
<dbReference type="HOGENOM" id="CLU_2716907_0_0_9"/>
<sequence>MSHPGAESELLADRIVHGTVSFGIVNFMINMTEGDSHNLRKVYGCLFSYHLGKTLFALKIKIRYTLVTILRP</sequence>
<dbReference type="EMBL" id="ACIO01000466">
    <property type="protein sequence ID" value="EFC96949.1"/>
    <property type="molecule type" value="Genomic_DNA"/>
</dbReference>
<proteinExistence type="predicted"/>
<gene>
    <name evidence="1" type="ORF">CLOSTHATH_04851</name>
</gene>
<accession>D3AMK1</accession>
<comment type="caution">
    <text evidence="1">The sequence shown here is derived from an EMBL/GenBank/DDBJ whole genome shotgun (WGS) entry which is preliminary data.</text>
</comment>